<dbReference type="EMBL" id="LHXJ01000023">
    <property type="protein sequence ID" value="KXA91057.1"/>
    <property type="molecule type" value="Genomic_DNA"/>
</dbReference>
<feature type="domain" description="PurE" evidence="1">
    <location>
        <begin position="116"/>
        <end position="246"/>
    </location>
</feature>
<dbReference type="GO" id="GO:0006189">
    <property type="term" value="P:'de novo' IMP biosynthetic process"/>
    <property type="evidence" value="ECO:0007669"/>
    <property type="project" value="InterPro"/>
</dbReference>
<evidence type="ECO:0000259" key="1">
    <source>
        <dbReference type="SMART" id="SM01001"/>
    </source>
</evidence>
<keyword evidence="3" id="KW-1185">Reference proteome</keyword>
<dbReference type="Proteomes" id="UP000070163">
    <property type="component" value="Unassembled WGS sequence"/>
</dbReference>
<name>A0A133UA29_9EURY</name>
<dbReference type="InterPro" id="IPR039476">
    <property type="entry name" value="P2CMN_synthase_LarB"/>
</dbReference>
<dbReference type="AlphaFoldDB" id="A0A133UA29"/>
<dbReference type="Pfam" id="PF00731">
    <property type="entry name" value="AIRC"/>
    <property type="match status" value="1"/>
</dbReference>
<dbReference type="PANTHER" id="PTHR43064">
    <property type="entry name" value="PHOSPHORIBOSYLAMINOIMIDAZOLE CARBOXYLASE-RELATED"/>
    <property type="match status" value="1"/>
</dbReference>
<accession>A0A133UA29</accession>
<dbReference type="SUPFAM" id="SSF52255">
    <property type="entry name" value="N5-CAIR mutase (phosphoribosylaminoimidazole carboxylase, PurE)"/>
    <property type="match status" value="1"/>
</dbReference>
<comment type="caution">
    <text evidence="2">The sequence shown here is derived from an EMBL/GenBank/DDBJ whole genome shotgun (WGS) entry which is preliminary data.</text>
</comment>
<sequence>MMEGLKELLKKVKNGELEVEEALKELKFLPYKDLDHTKIDTHRELRRGHPEAILCEGKSNEQILDIISEYPDEQTVIATRADEETYEFVKGKIDNVVYHEKADIIQVGKSREKGEGVISVVTGGTSDEKVAEECAVSAEIMGNEVRRIYDVGMAGVHRIFSNLDKIRESSVVVVIAGMEGALPGLVSGLVSVPVIGVPTSEGYGLYLGGISPLLTMLNSCSPGISVVNIDNGYGAAYQASLINEEK</sequence>
<evidence type="ECO:0000313" key="2">
    <source>
        <dbReference type="EMBL" id="KXA91057.1"/>
    </source>
</evidence>
<dbReference type="NCBIfam" id="NF033503">
    <property type="entry name" value="LarB"/>
    <property type="match status" value="1"/>
</dbReference>
<evidence type="ECO:0000313" key="3">
    <source>
        <dbReference type="Proteomes" id="UP000070163"/>
    </source>
</evidence>
<dbReference type="InterPro" id="IPR000031">
    <property type="entry name" value="PurE_dom"/>
</dbReference>
<reference evidence="2 3" key="1">
    <citation type="journal article" date="2016" name="Sci. Rep.">
        <title>Metabolic traits of an uncultured archaeal lineage -MSBL1- from brine pools of the Red Sea.</title>
        <authorList>
            <person name="Mwirichia R."/>
            <person name="Alam I."/>
            <person name="Rashid M."/>
            <person name="Vinu M."/>
            <person name="Ba-Alawi W."/>
            <person name="Anthony Kamau A."/>
            <person name="Kamanda Ngugi D."/>
            <person name="Goker M."/>
            <person name="Klenk H.P."/>
            <person name="Bajic V."/>
            <person name="Stingl U."/>
        </authorList>
    </citation>
    <scope>NUCLEOTIDE SEQUENCE [LARGE SCALE GENOMIC DNA]</scope>
    <source>
        <strain evidence="2">SCGC-AAA259A05</strain>
    </source>
</reference>
<dbReference type="Gene3D" id="3.40.50.1970">
    <property type="match status" value="1"/>
</dbReference>
<dbReference type="PATRIC" id="fig|1698259.3.peg.647"/>
<dbReference type="SMART" id="SM01001">
    <property type="entry name" value="AIRC"/>
    <property type="match status" value="1"/>
</dbReference>
<dbReference type="PANTHER" id="PTHR43064:SF1">
    <property type="entry name" value="SLL1489 PROTEIN"/>
    <property type="match status" value="1"/>
</dbReference>
<gene>
    <name evidence="2" type="ORF">AKJ57_02600</name>
</gene>
<organism evidence="2 3">
    <name type="scientific">candidate division MSBL1 archaeon SCGC-AAA259A05</name>
    <dbReference type="NCBI Taxonomy" id="1698259"/>
    <lineage>
        <taxon>Archaea</taxon>
        <taxon>Methanobacteriati</taxon>
        <taxon>Methanobacteriota</taxon>
        <taxon>candidate division MSBL1</taxon>
    </lineage>
</organism>
<proteinExistence type="predicted"/>
<protein>
    <submittedName>
        <fullName evidence="2">1-(5-phosphoribosyl)-5-amino-4-imidazole-carboxylate carboxylase</fullName>
    </submittedName>
</protein>
<dbReference type="GO" id="GO:0016787">
    <property type="term" value="F:hydrolase activity"/>
    <property type="evidence" value="ECO:0007669"/>
    <property type="project" value="InterPro"/>
</dbReference>